<keyword evidence="3" id="KW-0597">Phosphoprotein</keyword>
<dbReference type="Proteomes" id="UP000887569">
    <property type="component" value="Unplaced"/>
</dbReference>
<evidence type="ECO:0000256" key="1">
    <source>
        <dbReference type="ARBA" id="ARBA00004496"/>
    </source>
</evidence>
<comment type="subcellular location">
    <subcellularLocation>
        <location evidence="1">Cytoplasm</location>
    </subcellularLocation>
</comment>
<evidence type="ECO:0000256" key="3">
    <source>
        <dbReference type="ARBA" id="ARBA00022553"/>
    </source>
</evidence>
<dbReference type="GO" id="GO:0005886">
    <property type="term" value="C:plasma membrane"/>
    <property type="evidence" value="ECO:0007669"/>
    <property type="project" value="TreeGrafter"/>
</dbReference>
<keyword evidence="5" id="KW-1185">Reference proteome</keyword>
<organism evidence="5 6">
    <name type="scientific">Parascaris univalens</name>
    <name type="common">Nematode worm</name>
    <dbReference type="NCBI Taxonomy" id="6257"/>
    <lineage>
        <taxon>Eukaryota</taxon>
        <taxon>Metazoa</taxon>
        <taxon>Ecdysozoa</taxon>
        <taxon>Nematoda</taxon>
        <taxon>Chromadorea</taxon>
        <taxon>Rhabditida</taxon>
        <taxon>Spirurina</taxon>
        <taxon>Ascaridomorpha</taxon>
        <taxon>Ascaridoidea</taxon>
        <taxon>Ascarididae</taxon>
        <taxon>Parascaris</taxon>
    </lineage>
</organism>
<dbReference type="WBParaSite" id="PgR080_g046_t02">
    <property type="protein sequence ID" value="PgR080_g046_t02"/>
    <property type="gene ID" value="PgR080_g046"/>
</dbReference>
<dbReference type="InterPro" id="IPR001060">
    <property type="entry name" value="FCH_dom"/>
</dbReference>
<dbReference type="SMART" id="SM00055">
    <property type="entry name" value="FCH"/>
    <property type="match status" value="1"/>
</dbReference>
<accession>A0A915C417</accession>
<evidence type="ECO:0000313" key="6">
    <source>
        <dbReference type="WBParaSite" id="PgR080_g046_t02"/>
    </source>
</evidence>
<dbReference type="AlphaFoldDB" id="A0A915C417"/>
<reference evidence="6" key="1">
    <citation type="submission" date="2022-11" db="UniProtKB">
        <authorList>
            <consortium name="WormBaseParasite"/>
        </authorList>
    </citation>
    <scope>IDENTIFICATION</scope>
</reference>
<dbReference type="GO" id="GO:0043226">
    <property type="term" value="C:organelle"/>
    <property type="evidence" value="ECO:0007669"/>
    <property type="project" value="UniProtKB-ARBA"/>
</dbReference>
<dbReference type="PANTHER" id="PTHR23065:SF7">
    <property type="entry name" value="NOSTRIN, ISOFORM H"/>
    <property type="match status" value="1"/>
</dbReference>
<dbReference type="GO" id="GO:0005737">
    <property type="term" value="C:cytoplasm"/>
    <property type="evidence" value="ECO:0007669"/>
    <property type="project" value="TreeGrafter"/>
</dbReference>
<evidence type="ECO:0000256" key="2">
    <source>
        <dbReference type="ARBA" id="ARBA00022490"/>
    </source>
</evidence>
<dbReference type="InterPro" id="IPR027267">
    <property type="entry name" value="AH/BAR_dom_sf"/>
</dbReference>
<protein>
    <submittedName>
        <fullName evidence="6">FCH domain-containing protein</fullName>
    </submittedName>
</protein>
<dbReference type="Pfam" id="PF00611">
    <property type="entry name" value="FCH"/>
    <property type="match status" value="1"/>
</dbReference>
<evidence type="ECO:0000313" key="5">
    <source>
        <dbReference type="Proteomes" id="UP000887569"/>
    </source>
</evidence>
<feature type="domain" description="FCH" evidence="4">
    <location>
        <begin position="56"/>
        <end position="142"/>
    </location>
</feature>
<proteinExistence type="predicted"/>
<dbReference type="SUPFAM" id="SSF103657">
    <property type="entry name" value="BAR/IMD domain-like"/>
    <property type="match status" value="1"/>
</dbReference>
<sequence length="251" mass="28606">NAFRCGITIAWLYAEMHARMSRLRRSLSRSSIFGLNKPEPPAIEETSSTKYSLLIDKFSTPTTFPQLRQLVKRNNANLREIINIFDERASLDFAYSKTMHKLSARLHKISQNSTGVIDQGWTCVAEQFDAQATIHSTLGSAIADDIVQPLRAIFNALHQTIIALSVKKRKLLDQVTKCEHAYFKETIEAEKQRRVTDSALRKSVERLEDVEKQRLAHCQTALGRFQRKVAQLGPNLHSVGFAFLYYRLVSL</sequence>
<keyword evidence="2" id="KW-0963">Cytoplasm</keyword>
<dbReference type="PANTHER" id="PTHR23065">
    <property type="entry name" value="PROLINE-SERINE-THREONINE PHOSPHATASE INTERACTING PROTEIN 1"/>
    <property type="match status" value="1"/>
</dbReference>
<name>A0A915C417_PARUN</name>
<dbReference type="Gene3D" id="1.20.1270.60">
    <property type="entry name" value="Arfaptin homology (AH) domain/BAR domain"/>
    <property type="match status" value="1"/>
</dbReference>
<evidence type="ECO:0000259" key="4">
    <source>
        <dbReference type="SMART" id="SM00055"/>
    </source>
</evidence>